<evidence type="ECO:0000313" key="3">
    <source>
        <dbReference type="Proteomes" id="UP001418444"/>
    </source>
</evidence>
<gene>
    <name evidence="2" type="ORF">GCM10022231_35480</name>
</gene>
<reference evidence="3" key="1">
    <citation type="journal article" date="2019" name="Int. J. Syst. Evol. Microbiol.">
        <title>The Global Catalogue of Microorganisms (GCM) 10K type strain sequencing project: providing services to taxonomists for standard genome sequencing and annotation.</title>
        <authorList>
            <consortium name="The Broad Institute Genomics Platform"/>
            <consortium name="The Broad Institute Genome Sequencing Center for Infectious Disease"/>
            <person name="Wu L."/>
            <person name="Ma J."/>
        </authorList>
    </citation>
    <scope>NUCLEOTIDE SEQUENCE [LARGE SCALE GENOMIC DNA]</scope>
    <source>
        <strain evidence="3">JCM 16923</strain>
    </source>
</reference>
<organism evidence="2 3">
    <name type="scientific">Gordonia caeni</name>
    <dbReference type="NCBI Taxonomy" id="1007097"/>
    <lineage>
        <taxon>Bacteria</taxon>
        <taxon>Bacillati</taxon>
        <taxon>Actinomycetota</taxon>
        <taxon>Actinomycetes</taxon>
        <taxon>Mycobacteriales</taxon>
        <taxon>Gordoniaceae</taxon>
        <taxon>Gordonia</taxon>
    </lineage>
</organism>
<dbReference type="RefSeq" id="WP_344786027.1">
    <property type="nucleotide sequence ID" value="NZ_BAAAZW010000014.1"/>
</dbReference>
<protein>
    <recommendedName>
        <fullName evidence="4">DUF1049 domain-containing protein</fullName>
    </recommendedName>
</protein>
<keyword evidence="3" id="KW-1185">Reference proteome</keyword>
<keyword evidence="1" id="KW-0812">Transmembrane</keyword>
<dbReference type="EMBL" id="BAAAZW010000014">
    <property type="protein sequence ID" value="GAA3970901.1"/>
    <property type="molecule type" value="Genomic_DNA"/>
</dbReference>
<dbReference type="Proteomes" id="UP001418444">
    <property type="component" value="Unassembled WGS sequence"/>
</dbReference>
<keyword evidence="1" id="KW-0472">Membrane</keyword>
<feature type="transmembrane region" description="Helical" evidence="1">
    <location>
        <begin position="61"/>
        <end position="80"/>
    </location>
</feature>
<evidence type="ECO:0000313" key="2">
    <source>
        <dbReference type="EMBL" id="GAA3970901.1"/>
    </source>
</evidence>
<evidence type="ECO:0000256" key="1">
    <source>
        <dbReference type="SAM" id="Phobius"/>
    </source>
</evidence>
<sequence length="85" mass="9409">MIEQNPKYAAPKSPAGGRDAATFVKAYWLPFVLVIVAIIFIATNTADATFNIGWVSITQPLWLLLTVTVLVGFVIGWFVGRRTRK</sequence>
<accession>A0ABP7PVT0</accession>
<comment type="caution">
    <text evidence="2">The sequence shown here is derived from an EMBL/GenBank/DDBJ whole genome shotgun (WGS) entry which is preliminary data.</text>
</comment>
<proteinExistence type="predicted"/>
<feature type="transmembrane region" description="Helical" evidence="1">
    <location>
        <begin position="20"/>
        <end position="41"/>
    </location>
</feature>
<evidence type="ECO:0008006" key="4">
    <source>
        <dbReference type="Google" id="ProtNLM"/>
    </source>
</evidence>
<name>A0ABP7PVT0_9ACTN</name>
<keyword evidence="1" id="KW-1133">Transmembrane helix</keyword>